<dbReference type="OrthoDB" id="6125763at2759"/>
<gene>
    <name evidence="2" type="ORF">BV898_01229</name>
</gene>
<dbReference type="PANTHER" id="PTHR23349:SF97">
    <property type="entry name" value="BHLH DOMAIN-CONTAINING PROTEIN"/>
    <property type="match status" value="1"/>
</dbReference>
<dbReference type="SUPFAM" id="SSF47459">
    <property type="entry name" value="HLH, helix-loop-helix DNA-binding domain"/>
    <property type="match status" value="1"/>
</dbReference>
<proteinExistence type="predicted"/>
<dbReference type="GO" id="GO:0046983">
    <property type="term" value="F:protein dimerization activity"/>
    <property type="evidence" value="ECO:0007669"/>
    <property type="project" value="InterPro"/>
</dbReference>
<evidence type="ECO:0000313" key="3">
    <source>
        <dbReference type="Proteomes" id="UP000192578"/>
    </source>
</evidence>
<dbReference type="Pfam" id="PF00010">
    <property type="entry name" value="HLH"/>
    <property type="match status" value="1"/>
</dbReference>
<dbReference type="GO" id="GO:0032502">
    <property type="term" value="P:developmental process"/>
    <property type="evidence" value="ECO:0007669"/>
    <property type="project" value="TreeGrafter"/>
</dbReference>
<organism evidence="2 3">
    <name type="scientific">Hypsibius exemplaris</name>
    <name type="common">Freshwater tardigrade</name>
    <dbReference type="NCBI Taxonomy" id="2072580"/>
    <lineage>
        <taxon>Eukaryota</taxon>
        <taxon>Metazoa</taxon>
        <taxon>Ecdysozoa</taxon>
        <taxon>Tardigrada</taxon>
        <taxon>Eutardigrada</taxon>
        <taxon>Parachela</taxon>
        <taxon>Hypsibioidea</taxon>
        <taxon>Hypsibiidae</taxon>
        <taxon>Hypsibius</taxon>
    </lineage>
</organism>
<evidence type="ECO:0000259" key="1">
    <source>
        <dbReference type="PROSITE" id="PS50888"/>
    </source>
</evidence>
<keyword evidence="3" id="KW-1185">Reference proteome</keyword>
<dbReference type="InterPro" id="IPR050283">
    <property type="entry name" value="E-box_TF_Regulators"/>
</dbReference>
<feature type="domain" description="BHLH" evidence="1">
    <location>
        <begin position="111"/>
        <end position="163"/>
    </location>
</feature>
<comment type="caution">
    <text evidence="2">The sequence shown here is derived from an EMBL/GenBank/DDBJ whole genome shotgun (WGS) entry which is preliminary data.</text>
</comment>
<dbReference type="EMBL" id="MTYJ01000004">
    <property type="protein sequence ID" value="OQV25022.1"/>
    <property type="molecule type" value="Genomic_DNA"/>
</dbReference>
<reference evidence="3" key="1">
    <citation type="submission" date="2017-01" db="EMBL/GenBank/DDBJ databases">
        <title>Comparative genomics of anhydrobiosis in the tardigrade Hypsibius dujardini.</title>
        <authorList>
            <person name="Yoshida Y."/>
            <person name="Koutsovoulos G."/>
            <person name="Laetsch D."/>
            <person name="Stevens L."/>
            <person name="Kumar S."/>
            <person name="Horikawa D."/>
            <person name="Ishino K."/>
            <person name="Komine S."/>
            <person name="Tomita M."/>
            <person name="Blaxter M."/>
            <person name="Arakawa K."/>
        </authorList>
    </citation>
    <scope>NUCLEOTIDE SEQUENCE [LARGE SCALE GENOMIC DNA]</scope>
    <source>
        <strain evidence="3">Z151</strain>
    </source>
</reference>
<dbReference type="AlphaFoldDB" id="A0A1W0XCF9"/>
<sequence length="238" mass="26815">MAYEYADAHDVAWDTALSAQEHTQQLDFASVCEDVTSSHLDHDTGGPFAESQSLDPYNNNSDYPVSCSQATLTLPQPDSTEAITANNNNPDYWCEDDSAAPADYDFFSGSEPRVAANIRERRRMLSINSAFEELKVHVPTFPYEKRLSKIDALKLGIAYISLLESLRDTKEHPLNHMEKVLSGRIAECDVPAHWCTNDLTARLAWINWDALGIPAQEYHEMAARVARRFHRPVNSDRT</sequence>
<dbReference type="Proteomes" id="UP000192578">
    <property type="component" value="Unassembled WGS sequence"/>
</dbReference>
<dbReference type="SMART" id="SM00353">
    <property type="entry name" value="HLH"/>
    <property type="match status" value="1"/>
</dbReference>
<dbReference type="PROSITE" id="PS50888">
    <property type="entry name" value="BHLH"/>
    <property type="match status" value="1"/>
</dbReference>
<dbReference type="GO" id="GO:0000977">
    <property type="term" value="F:RNA polymerase II transcription regulatory region sequence-specific DNA binding"/>
    <property type="evidence" value="ECO:0007669"/>
    <property type="project" value="TreeGrafter"/>
</dbReference>
<name>A0A1W0XCF9_HYPEX</name>
<protein>
    <submittedName>
        <fullName evidence="2">Helix-loop-helix protein 13</fullName>
    </submittedName>
</protein>
<dbReference type="Gene3D" id="4.10.280.10">
    <property type="entry name" value="Helix-loop-helix DNA-binding domain"/>
    <property type="match status" value="1"/>
</dbReference>
<dbReference type="InterPro" id="IPR036638">
    <property type="entry name" value="HLH_DNA-bd_sf"/>
</dbReference>
<dbReference type="PANTHER" id="PTHR23349">
    <property type="entry name" value="BASIC HELIX-LOOP-HELIX TRANSCRIPTION FACTOR, TWIST"/>
    <property type="match status" value="1"/>
</dbReference>
<accession>A0A1W0XCF9</accession>
<dbReference type="InterPro" id="IPR011598">
    <property type="entry name" value="bHLH_dom"/>
</dbReference>
<evidence type="ECO:0000313" key="2">
    <source>
        <dbReference type="EMBL" id="OQV25022.1"/>
    </source>
</evidence>
<dbReference type="GO" id="GO:0000981">
    <property type="term" value="F:DNA-binding transcription factor activity, RNA polymerase II-specific"/>
    <property type="evidence" value="ECO:0007669"/>
    <property type="project" value="TreeGrafter"/>
</dbReference>